<dbReference type="InterPro" id="IPR039967">
    <property type="entry name" value="MJ1020-like"/>
</dbReference>
<dbReference type="PANTHER" id="PTHR40517:SF1">
    <property type="entry name" value="METAL-DEPENDENT PHOSPHOHYDROLASE, HD SUPERFAMILY-RELATED"/>
    <property type="match status" value="1"/>
</dbReference>
<evidence type="ECO:0000313" key="2">
    <source>
        <dbReference type="EMBL" id="HHF53410.1"/>
    </source>
</evidence>
<dbReference type="InterPro" id="IPR003607">
    <property type="entry name" value="HD/PDEase_dom"/>
</dbReference>
<dbReference type="InterPro" id="IPR006674">
    <property type="entry name" value="HD_domain"/>
</dbReference>
<dbReference type="PANTHER" id="PTHR40517">
    <property type="entry name" value="METAL-DEPENDENT PHOSPHOHYDROLASE, HD SUPERFAMILY-RELATED"/>
    <property type="match status" value="1"/>
</dbReference>
<proteinExistence type="predicted"/>
<name>A0A7V5HNY8_UNCW3</name>
<reference evidence="2" key="1">
    <citation type="journal article" date="2020" name="mSystems">
        <title>Genome- and Community-Level Interaction Insights into Carbon Utilization and Element Cycling Functions of Hydrothermarchaeota in Hydrothermal Sediment.</title>
        <authorList>
            <person name="Zhou Z."/>
            <person name="Liu Y."/>
            <person name="Xu W."/>
            <person name="Pan J."/>
            <person name="Luo Z.H."/>
            <person name="Li M."/>
        </authorList>
    </citation>
    <scope>NUCLEOTIDE SEQUENCE [LARGE SCALE GENOMIC DNA]</scope>
    <source>
        <strain evidence="2">HyVt-96</strain>
    </source>
</reference>
<dbReference type="Proteomes" id="UP000886050">
    <property type="component" value="Unassembled WGS sequence"/>
</dbReference>
<evidence type="ECO:0000259" key="1">
    <source>
        <dbReference type="Pfam" id="PF01966"/>
    </source>
</evidence>
<feature type="domain" description="HD" evidence="1">
    <location>
        <begin position="36"/>
        <end position="117"/>
    </location>
</feature>
<organism evidence="2">
    <name type="scientific">candidate division WOR-3 bacterium</name>
    <dbReference type="NCBI Taxonomy" id="2052148"/>
    <lineage>
        <taxon>Bacteria</taxon>
        <taxon>Bacteria division WOR-3</taxon>
    </lineage>
</organism>
<comment type="caution">
    <text evidence="2">The sequence shown here is derived from an EMBL/GenBank/DDBJ whole genome shotgun (WGS) entry which is preliminary data.</text>
</comment>
<dbReference type="SUPFAM" id="SSF109604">
    <property type="entry name" value="HD-domain/PDEase-like"/>
    <property type="match status" value="1"/>
</dbReference>
<gene>
    <name evidence="2" type="ORF">ENL43_03495</name>
</gene>
<sequence length="225" mass="25360">MKRITVDDLLKNEKVLTYIKKADEQLEAMGYTEHGLRHTTWVSKRTGYILDSLGFPERTKELGEIAGLLHDIGNLVNREHHAQVGAILAGKLLEEMGMDPLEVADVMMAIGNHHEEDGFPSSIISGALILADKGDVHRSRVRKMGNIWENLKVDIHDRVNFAATKSKVLVKPENRIISYYVEIDTNIAPVVEFFQIFLSRVLVAQRAAKPLNAKFELYINGTKMI</sequence>
<accession>A0A7V5HNY8</accession>
<dbReference type="Pfam" id="PF01966">
    <property type="entry name" value="HD"/>
    <property type="match status" value="1"/>
</dbReference>
<protein>
    <submittedName>
        <fullName evidence="2">HD domain-containing protein</fullName>
    </submittedName>
</protein>
<dbReference type="Gene3D" id="1.10.3210.10">
    <property type="entry name" value="Hypothetical protein af1432"/>
    <property type="match status" value="1"/>
</dbReference>
<dbReference type="CDD" id="cd00077">
    <property type="entry name" value="HDc"/>
    <property type="match status" value="1"/>
</dbReference>
<dbReference type="EMBL" id="DRTX01000177">
    <property type="protein sequence ID" value="HHF53410.1"/>
    <property type="molecule type" value="Genomic_DNA"/>
</dbReference>
<dbReference type="AlphaFoldDB" id="A0A7V5HNY8"/>